<dbReference type="Proteomes" id="UP000005206">
    <property type="component" value="Unassembled WGS sequence"/>
</dbReference>
<reference evidence="2 3" key="1">
    <citation type="journal article" date="2009" name="PLoS Genet.">
        <title>The genome of Nectria haematococca: contribution of supernumerary chromosomes to gene expansion.</title>
        <authorList>
            <person name="Coleman J.J."/>
            <person name="Rounsley S.D."/>
            <person name="Rodriguez-Carres M."/>
            <person name="Kuo A."/>
            <person name="Wasmann C.C."/>
            <person name="Grimwood J."/>
            <person name="Schmutz J."/>
            <person name="Taga M."/>
            <person name="White G.J."/>
            <person name="Zhou S."/>
            <person name="Schwartz D.C."/>
            <person name="Freitag M."/>
            <person name="Ma L.J."/>
            <person name="Danchin E.G."/>
            <person name="Henrissat B."/>
            <person name="Coutinho P.M."/>
            <person name="Nelson D.R."/>
            <person name="Straney D."/>
            <person name="Napoli C.A."/>
            <person name="Barker B.M."/>
            <person name="Gribskov M."/>
            <person name="Rep M."/>
            <person name="Kroken S."/>
            <person name="Molnar I."/>
            <person name="Rensing C."/>
            <person name="Kennell J.C."/>
            <person name="Zamora J."/>
            <person name="Farman M.L."/>
            <person name="Selker E.U."/>
            <person name="Salamov A."/>
            <person name="Shapiro H."/>
            <person name="Pangilinan J."/>
            <person name="Lindquist E."/>
            <person name="Lamers C."/>
            <person name="Grigoriev I.V."/>
            <person name="Geiser D.M."/>
            <person name="Covert S.F."/>
            <person name="Temporini E."/>
            <person name="Vanetten H.D."/>
        </authorList>
    </citation>
    <scope>NUCLEOTIDE SEQUENCE [LARGE SCALE GENOMIC DNA]</scope>
    <source>
        <strain evidence="3">ATCC MYA-4622 / CBS 123669 / FGSC 9596 / NRRL 45880 / 77-13-4</strain>
    </source>
</reference>
<evidence type="ECO:0000313" key="3">
    <source>
        <dbReference type="Proteomes" id="UP000005206"/>
    </source>
</evidence>
<name>C7Z3E8_FUSV7</name>
<dbReference type="HOGENOM" id="CLU_1005065_0_0_1"/>
<organism evidence="2 3">
    <name type="scientific">Fusarium vanettenii (strain ATCC MYA-4622 / CBS 123669 / FGSC 9596 / NRRL 45880 / 77-13-4)</name>
    <name type="common">Fusarium solani subsp. pisi</name>
    <dbReference type="NCBI Taxonomy" id="660122"/>
    <lineage>
        <taxon>Eukaryota</taxon>
        <taxon>Fungi</taxon>
        <taxon>Dikarya</taxon>
        <taxon>Ascomycota</taxon>
        <taxon>Pezizomycotina</taxon>
        <taxon>Sordariomycetes</taxon>
        <taxon>Hypocreomycetidae</taxon>
        <taxon>Hypocreales</taxon>
        <taxon>Nectriaceae</taxon>
        <taxon>Fusarium</taxon>
        <taxon>Fusarium solani species complex</taxon>
        <taxon>Fusarium vanettenii</taxon>
    </lineage>
</organism>
<protein>
    <recommendedName>
        <fullName evidence="4">Ig-like domain-containing protein</fullName>
    </recommendedName>
</protein>
<dbReference type="GeneID" id="9675787"/>
<feature type="chain" id="PRO_5002988902" description="Ig-like domain-containing protein" evidence="1">
    <location>
        <begin position="22"/>
        <end position="277"/>
    </location>
</feature>
<feature type="signal peptide" evidence="1">
    <location>
        <begin position="1"/>
        <end position="21"/>
    </location>
</feature>
<dbReference type="OMA" id="TMENNYV"/>
<evidence type="ECO:0008006" key="4">
    <source>
        <dbReference type="Google" id="ProtNLM"/>
    </source>
</evidence>
<keyword evidence="3" id="KW-1185">Reference proteome</keyword>
<dbReference type="VEuPathDB" id="FungiDB:NECHADRAFT_88890"/>
<keyword evidence="1" id="KW-0732">Signal</keyword>
<dbReference type="RefSeq" id="XP_003047173.1">
    <property type="nucleotide sequence ID" value="XM_003047127.1"/>
</dbReference>
<evidence type="ECO:0000256" key="1">
    <source>
        <dbReference type="SAM" id="SignalP"/>
    </source>
</evidence>
<gene>
    <name evidence="2" type="ORF">NECHADRAFT_88890</name>
</gene>
<accession>C7Z3E8</accession>
<dbReference type="OrthoDB" id="5100601at2759"/>
<proteinExistence type="predicted"/>
<evidence type="ECO:0000313" key="2">
    <source>
        <dbReference type="EMBL" id="EEU41460.1"/>
    </source>
</evidence>
<dbReference type="EMBL" id="GG698908">
    <property type="protein sequence ID" value="EEU41460.1"/>
    <property type="molecule type" value="Genomic_DNA"/>
</dbReference>
<dbReference type="AlphaFoldDB" id="C7Z3E8"/>
<dbReference type="InParanoid" id="C7Z3E8"/>
<sequence length="277" mass="28337">MRSFPCLVAAALLLGSTSASAGPCQPQSWTTLISTTDTVAISSSTTALSSTSVTESVSETSATSTKAISSSISETSTASTTIVTSSTETSAIPGTTTSDFTTITTTTSQAPIPTVSQTFEVKAAQSDNTAVNGAVLHVTNNPSYALYLISPPRTSGSVLPGAFSIEEGTSRLMVGEWYVYTNAPDPYSMYAGPASSVGPNQAYISCTKPELVGEALQCSSATAGPIYFSVSSTATGSTNIMPWKVGSVHAGYSAVNLVAASKQVTSETSRVVQCCYS</sequence>
<dbReference type="KEGG" id="nhe:NECHADRAFT_88890"/>